<accession>A0ABV3VT14</accession>
<comment type="caution">
    <text evidence="1">The sequence shown here is derived from an EMBL/GenBank/DDBJ whole genome shotgun (WGS) entry which is preliminary data.</text>
</comment>
<evidence type="ECO:0000313" key="2">
    <source>
        <dbReference type="Proteomes" id="UP001558534"/>
    </source>
</evidence>
<gene>
    <name evidence="1" type="ORF">AB1300_02725</name>
</gene>
<dbReference type="InterPro" id="IPR029278">
    <property type="entry name" value="Imm26"/>
</dbReference>
<organism evidence="1 2">
    <name type="scientific">Lysinibacillus xylanilyticus</name>
    <dbReference type="NCBI Taxonomy" id="582475"/>
    <lineage>
        <taxon>Bacteria</taxon>
        <taxon>Bacillati</taxon>
        <taxon>Bacillota</taxon>
        <taxon>Bacilli</taxon>
        <taxon>Bacillales</taxon>
        <taxon>Bacillaceae</taxon>
        <taxon>Lysinibacillus</taxon>
    </lineage>
</organism>
<protein>
    <submittedName>
        <fullName evidence="1">Imm26 family immunity protein</fullName>
    </submittedName>
</protein>
<keyword evidence="2" id="KW-1185">Reference proteome</keyword>
<sequence length="175" mass="20392">MKTPKSKFQVGDIFSVKQDNREYAFGRCISQISVGHIVEIFDYFSEENIFDTNITNKRLFEPVPIDTWGLFGKRKKEGIWKVIGHEDHFIPENVDHLRYWGMAAEKGTDTKLMGVFDNDCGDIKYSIVNGDEHRIQSVGLHFKIKGRENEVFLLRSPWGDIQVKEEIKKYRQTSC</sequence>
<name>A0ABV3VT14_9BACI</name>
<dbReference type="RefSeq" id="WP_368635059.1">
    <property type="nucleotide sequence ID" value="NZ_JBFRHK010000001.1"/>
</dbReference>
<proteinExistence type="predicted"/>
<dbReference type="EMBL" id="JBFRHK010000001">
    <property type="protein sequence ID" value="MEX3744044.1"/>
    <property type="molecule type" value="Genomic_DNA"/>
</dbReference>
<evidence type="ECO:0000313" key="1">
    <source>
        <dbReference type="EMBL" id="MEX3744044.1"/>
    </source>
</evidence>
<dbReference type="Pfam" id="PF15428">
    <property type="entry name" value="Imm26"/>
    <property type="match status" value="1"/>
</dbReference>
<dbReference type="Proteomes" id="UP001558534">
    <property type="component" value="Unassembled WGS sequence"/>
</dbReference>
<reference evidence="1 2" key="1">
    <citation type="submission" date="2024-07" db="EMBL/GenBank/DDBJ databases">
        <title>Characterization of a bacterium isolated from hydrolysated instant sea cucumber by whole-genome sequencing and metabolomics.</title>
        <authorList>
            <person name="Luo X."/>
            <person name="Zhang Z."/>
            <person name="Zheng Z."/>
            <person name="Zhang W."/>
            <person name="Ming T."/>
            <person name="Jiao L."/>
            <person name="Su X."/>
            <person name="Kong F."/>
            <person name="Xu J."/>
        </authorList>
    </citation>
    <scope>NUCLEOTIDE SEQUENCE [LARGE SCALE GENOMIC DNA]</scope>
    <source>
        <strain evidence="1 2">XL-2024</strain>
    </source>
</reference>